<gene>
    <name evidence="1" type="primary">snf21_2</name>
    <name evidence="1" type="ORF">FBU59_004524</name>
</gene>
<evidence type="ECO:0000313" key="1">
    <source>
        <dbReference type="EMBL" id="KAJ1938183.1"/>
    </source>
</evidence>
<comment type="caution">
    <text evidence="1">The sequence shown here is derived from an EMBL/GenBank/DDBJ whole genome shotgun (WGS) entry which is preliminary data.</text>
</comment>
<accession>A0ACC1J560</accession>
<name>A0ACC1J560_9FUNG</name>
<proteinExistence type="predicted"/>
<sequence>VPSEVASEAGNGARNPRKRGRPRRSGSGTSTMAQTPSGTGTVIDESGDVVMAESGAATPSTGARSRNGRKRAKLDDDVTGSSTPAGEATPSAGSRKGKRKSAAVDPLPAEERARLNGIFEASFKAVEACIDPEYQRRRCDLFLEVPSKRDYPDYYVIIRHPIAMKNVRKKVKSASYLAVEDFHKDWKLMFDNARTYNEEGSMVYEDACEMQKALEDTLEKMTGRNYHTPIGTQSPLPAAFNLALQQTQQTQQSPPAPQLPQVPIPGVSPQTMSPDQKSPPMQNGIAATHAHPASPLVNQVSPTMSNHGGFTVSENQQQQNGQL</sequence>
<keyword evidence="1" id="KW-0547">Nucleotide-binding</keyword>
<protein>
    <submittedName>
        <fullName evidence="1">ATP-dependent DNA helicase Snf21</fullName>
    </submittedName>
</protein>
<keyword evidence="1" id="KW-0067">ATP-binding</keyword>
<keyword evidence="1" id="KW-0347">Helicase</keyword>
<keyword evidence="2" id="KW-1185">Reference proteome</keyword>
<dbReference type="Proteomes" id="UP001150603">
    <property type="component" value="Unassembled WGS sequence"/>
</dbReference>
<keyword evidence="1" id="KW-0378">Hydrolase</keyword>
<reference evidence="1" key="1">
    <citation type="submission" date="2022-07" db="EMBL/GenBank/DDBJ databases">
        <title>Phylogenomic reconstructions and comparative analyses of Kickxellomycotina fungi.</title>
        <authorList>
            <person name="Reynolds N.K."/>
            <person name="Stajich J.E."/>
            <person name="Barry K."/>
            <person name="Grigoriev I.V."/>
            <person name="Crous P."/>
            <person name="Smith M.E."/>
        </authorList>
    </citation>
    <scope>NUCLEOTIDE SEQUENCE</scope>
    <source>
        <strain evidence="1">NRRL 5244</strain>
    </source>
</reference>
<dbReference type="EMBL" id="JANBPW010003263">
    <property type="protein sequence ID" value="KAJ1938183.1"/>
    <property type="molecule type" value="Genomic_DNA"/>
</dbReference>
<feature type="non-terminal residue" evidence="1">
    <location>
        <position position="1"/>
    </location>
</feature>
<evidence type="ECO:0000313" key="2">
    <source>
        <dbReference type="Proteomes" id="UP001150603"/>
    </source>
</evidence>
<organism evidence="1 2">
    <name type="scientific">Linderina macrospora</name>
    <dbReference type="NCBI Taxonomy" id="4868"/>
    <lineage>
        <taxon>Eukaryota</taxon>
        <taxon>Fungi</taxon>
        <taxon>Fungi incertae sedis</taxon>
        <taxon>Zoopagomycota</taxon>
        <taxon>Kickxellomycotina</taxon>
        <taxon>Kickxellomycetes</taxon>
        <taxon>Kickxellales</taxon>
        <taxon>Kickxellaceae</taxon>
        <taxon>Linderina</taxon>
    </lineage>
</organism>